<feature type="transmembrane region" description="Helical" evidence="3">
    <location>
        <begin position="85"/>
        <end position="103"/>
    </location>
</feature>
<dbReference type="PROSITE" id="PS51257">
    <property type="entry name" value="PROKAR_LIPOPROTEIN"/>
    <property type="match status" value="1"/>
</dbReference>
<feature type="transmembrane region" description="Helical" evidence="3">
    <location>
        <begin position="331"/>
        <end position="351"/>
    </location>
</feature>
<feature type="transmembrane region" description="Helical" evidence="3">
    <location>
        <begin position="12"/>
        <end position="34"/>
    </location>
</feature>
<dbReference type="InterPro" id="IPR050327">
    <property type="entry name" value="Proton-linked_MCT"/>
</dbReference>
<dbReference type="InterPro" id="IPR011701">
    <property type="entry name" value="MFS"/>
</dbReference>
<dbReference type="AlphaFoldDB" id="A0A9J7N2M6"/>
<comment type="subcellular location">
    <subcellularLocation>
        <location evidence="1">Membrane</location>
        <topology evidence="1">Multi-pass membrane protein</topology>
    </subcellularLocation>
</comment>
<dbReference type="InterPro" id="IPR020846">
    <property type="entry name" value="MFS_dom"/>
</dbReference>
<feature type="transmembrane region" description="Helical" evidence="3">
    <location>
        <begin position="141"/>
        <end position="160"/>
    </location>
</feature>
<feature type="transmembrane region" description="Helical" evidence="3">
    <location>
        <begin position="109"/>
        <end position="129"/>
    </location>
</feature>
<feature type="transmembrane region" description="Helical" evidence="3">
    <location>
        <begin position="54"/>
        <end position="78"/>
    </location>
</feature>
<dbReference type="InterPro" id="IPR036259">
    <property type="entry name" value="MFS_trans_sf"/>
</dbReference>
<dbReference type="Gene3D" id="1.20.1250.20">
    <property type="entry name" value="MFS general substrate transporter like domains"/>
    <property type="match status" value="2"/>
</dbReference>
<reference evidence="6" key="2">
    <citation type="submission" date="2025-08" db="UniProtKB">
        <authorList>
            <consortium name="RefSeq"/>
        </authorList>
    </citation>
    <scope>IDENTIFICATION</scope>
    <source>
        <strain evidence="6">S238N-H82</strain>
        <tissue evidence="6">Testes</tissue>
    </source>
</reference>
<feature type="transmembrane region" description="Helical" evidence="3">
    <location>
        <begin position="357"/>
        <end position="379"/>
    </location>
</feature>
<evidence type="ECO:0000256" key="1">
    <source>
        <dbReference type="ARBA" id="ARBA00004141"/>
    </source>
</evidence>
<dbReference type="PROSITE" id="PS50850">
    <property type="entry name" value="MFS"/>
    <property type="match status" value="1"/>
</dbReference>
<keyword evidence="3" id="KW-0472">Membrane</keyword>
<dbReference type="PANTHER" id="PTHR11360">
    <property type="entry name" value="MONOCARBOXYLATE TRANSPORTER"/>
    <property type="match status" value="1"/>
</dbReference>
<dbReference type="OrthoDB" id="2213137at2759"/>
<evidence type="ECO:0000313" key="6">
    <source>
        <dbReference type="RefSeq" id="XP_035687860.1"/>
    </source>
</evidence>
<feature type="transmembrane region" description="Helical" evidence="3">
    <location>
        <begin position="266"/>
        <end position="286"/>
    </location>
</feature>
<evidence type="ECO:0000256" key="3">
    <source>
        <dbReference type="SAM" id="Phobius"/>
    </source>
</evidence>
<gene>
    <name evidence="6" type="primary">LOC118423759</name>
</gene>
<name>A0A9J7N2M6_BRAFL</name>
<dbReference type="OMA" id="IRAPIDM"/>
<sequence length="481" mass="52174">MRARRVHERPPDGGWGWMILLSNFVMCACVFGVQKSFGVFFVEFREYFGESSGGTAWINSIMSAVAHGGGALAVPLSVRFGTRPVVMVGGVLSCLGLVLSTFANSILYLYFSLGVLTGLSYAMVFAPSVAMLGRYFDKRRALVNGIALSGSGATFALAPVCQLLEQTYGWRGALLLLGGVTLNLCVSGALLRPIVLAADVVSRDPSPHTLIEPGEQLSIGTSSKRTHHHENDVERSNTKHESKRESFSRLTHRKHFDVSLLKQRRFLLFASADLLSSFSYLIPYVHVVPCARYRGIDETKAPFLLSVAGITEVLARVFSGWFSDLKIISKLHVYMMFIALNALACFLFPLATSYPALLAYSVAMGTCTGGFRALIMPLVADTVGVVRMPNAFGLTLVCEGVGILLGPPVAGWLYDATENYNSSFFVAGGCFVASLVPLCGLSYINRTLQRDSVIATPIEQENEPSDVLCGSTPLVERETSF</sequence>
<accession>A0A9J7N2M6</accession>
<dbReference type="GO" id="GO:0005886">
    <property type="term" value="C:plasma membrane"/>
    <property type="evidence" value="ECO:0000318"/>
    <property type="project" value="GO_Central"/>
</dbReference>
<evidence type="ECO:0000259" key="4">
    <source>
        <dbReference type="PROSITE" id="PS50850"/>
    </source>
</evidence>
<reference evidence="5" key="1">
    <citation type="journal article" date="2020" name="Nat. Ecol. Evol.">
        <title>Deeply conserved synteny resolves early events in vertebrate evolution.</title>
        <authorList>
            <person name="Simakov O."/>
            <person name="Marletaz F."/>
            <person name="Yue J.X."/>
            <person name="O'Connell B."/>
            <person name="Jenkins J."/>
            <person name="Brandt A."/>
            <person name="Calef R."/>
            <person name="Tung C.H."/>
            <person name="Huang T.K."/>
            <person name="Schmutz J."/>
            <person name="Satoh N."/>
            <person name="Yu J.K."/>
            <person name="Putnam N.H."/>
            <person name="Green R.E."/>
            <person name="Rokhsar D.S."/>
        </authorList>
    </citation>
    <scope>NUCLEOTIDE SEQUENCE [LARGE SCALE GENOMIC DNA]</scope>
    <source>
        <strain evidence="5">S238N-H82</strain>
    </source>
</reference>
<protein>
    <submittedName>
        <fullName evidence="6">Monocarboxylate transporter 13-like</fullName>
    </submittedName>
</protein>
<feature type="region of interest" description="Disordered" evidence="2">
    <location>
        <begin position="209"/>
        <end position="246"/>
    </location>
</feature>
<dbReference type="GO" id="GO:0022857">
    <property type="term" value="F:transmembrane transporter activity"/>
    <property type="evidence" value="ECO:0000318"/>
    <property type="project" value="GO_Central"/>
</dbReference>
<feature type="transmembrane region" description="Helical" evidence="3">
    <location>
        <begin position="172"/>
        <end position="191"/>
    </location>
</feature>
<feature type="domain" description="Major facilitator superfamily (MFS) profile" evidence="4">
    <location>
        <begin position="1"/>
        <end position="446"/>
    </location>
</feature>
<dbReference type="FunFam" id="1.20.1250.20:FF:001141">
    <property type="entry name" value="Uncharacterized protein"/>
    <property type="match status" value="1"/>
</dbReference>
<dbReference type="FunFam" id="1.20.1250.20:FF:000320">
    <property type="entry name" value="Monocarboxylate transporter"/>
    <property type="match status" value="1"/>
</dbReference>
<evidence type="ECO:0000313" key="5">
    <source>
        <dbReference type="Proteomes" id="UP000001554"/>
    </source>
</evidence>
<proteinExistence type="predicted"/>
<dbReference type="SUPFAM" id="SSF103473">
    <property type="entry name" value="MFS general substrate transporter"/>
    <property type="match status" value="1"/>
</dbReference>
<feature type="transmembrane region" description="Helical" evidence="3">
    <location>
        <begin position="301"/>
        <end position="319"/>
    </location>
</feature>
<feature type="compositionally biased region" description="Basic and acidic residues" evidence="2">
    <location>
        <begin position="229"/>
        <end position="246"/>
    </location>
</feature>
<dbReference type="PANTHER" id="PTHR11360:SF311">
    <property type="entry name" value="MAJOR FACILITATOR SUPERFAMILY (MFS) PROFILE DOMAIN-CONTAINING PROTEIN"/>
    <property type="match status" value="1"/>
</dbReference>
<dbReference type="KEGG" id="bfo:118423759"/>
<dbReference type="Pfam" id="PF07690">
    <property type="entry name" value="MFS_1"/>
    <property type="match status" value="1"/>
</dbReference>
<dbReference type="Proteomes" id="UP000001554">
    <property type="component" value="Chromosome 10"/>
</dbReference>
<organism evidence="5 6">
    <name type="scientific">Branchiostoma floridae</name>
    <name type="common">Florida lancelet</name>
    <name type="synonym">Amphioxus</name>
    <dbReference type="NCBI Taxonomy" id="7739"/>
    <lineage>
        <taxon>Eukaryota</taxon>
        <taxon>Metazoa</taxon>
        <taxon>Chordata</taxon>
        <taxon>Cephalochordata</taxon>
        <taxon>Leptocardii</taxon>
        <taxon>Amphioxiformes</taxon>
        <taxon>Branchiostomatidae</taxon>
        <taxon>Branchiostoma</taxon>
    </lineage>
</organism>
<evidence type="ECO:0000256" key="2">
    <source>
        <dbReference type="SAM" id="MobiDB-lite"/>
    </source>
</evidence>
<keyword evidence="3" id="KW-0812">Transmembrane</keyword>
<dbReference type="GeneID" id="118423759"/>
<feature type="transmembrane region" description="Helical" evidence="3">
    <location>
        <begin position="420"/>
        <end position="444"/>
    </location>
</feature>
<dbReference type="RefSeq" id="XP_035687860.1">
    <property type="nucleotide sequence ID" value="XM_035831967.1"/>
</dbReference>
<keyword evidence="3" id="KW-1133">Transmembrane helix</keyword>
<keyword evidence="5" id="KW-1185">Reference proteome</keyword>
<feature type="transmembrane region" description="Helical" evidence="3">
    <location>
        <begin position="391"/>
        <end position="414"/>
    </location>
</feature>